<evidence type="ECO:0000313" key="3">
    <source>
        <dbReference type="EMBL" id="KPH71703.1"/>
    </source>
</evidence>
<dbReference type="Proteomes" id="UP000037854">
    <property type="component" value="Unassembled WGS sequence"/>
</dbReference>
<reference evidence="3 4" key="1">
    <citation type="submission" date="2015-07" db="EMBL/GenBank/DDBJ databases">
        <title>High-quality draft genome sequence of Oceanobacillus caeni HM6, a bacillus isolated from a human feces.</title>
        <authorList>
            <person name="Kumar J."/>
            <person name="Verma M.K."/>
            <person name="Pandey R."/>
            <person name="Bhambi M."/>
            <person name="Chauhan N."/>
        </authorList>
    </citation>
    <scope>NUCLEOTIDE SEQUENCE [LARGE SCALE GENOMIC DNA]</scope>
    <source>
        <strain evidence="3 4">HM6</strain>
    </source>
</reference>
<organism evidence="3 4">
    <name type="scientific">Oceanobacillus caeni</name>
    <dbReference type="NCBI Taxonomy" id="405946"/>
    <lineage>
        <taxon>Bacteria</taxon>
        <taxon>Bacillati</taxon>
        <taxon>Bacillota</taxon>
        <taxon>Bacilli</taxon>
        <taxon>Bacillales</taxon>
        <taxon>Bacillaceae</taxon>
        <taxon>Oceanobacillus</taxon>
    </lineage>
</organism>
<evidence type="ECO:0000256" key="2">
    <source>
        <dbReference type="SAM" id="MobiDB-lite"/>
    </source>
</evidence>
<gene>
    <name evidence="3" type="ORF">AFL42_14620</name>
</gene>
<keyword evidence="4" id="KW-1185">Reference proteome</keyword>
<keyword evidence="1" id="KW-0175">Coiled coil</keyword>
<accession>A0ABR5MGI0</accession>
<dbReference type="Pfam" id="PF17261">
    <property type="entry name" value="DUF5327"/>
    <property type="match status" value="1"/>
</dbReference>
<name>A0ABR5MGI0_9BACI</name>
<dbReference type="EMBL" id="LGTK01000067">
    <property type="protein sequence ID" value="KPH71703.1"/>
    <property type="molecule type" value="Genomic_DNA"/>
</dbReference>
<proteinExistence type="predicted"/>
<dbReference type="RefSeq" id="WP_060669032.1">
    <property type="nucleotide sequence ID" value="NZ_JAHHXM010000009.1"/>
</dbReference>
<feature type="region of interest" description="Disordered" evidence="2">
    <location>
        <begin position="84"/>
        <end position="103"/>
    </location>
</feature>
<evidence type="ECO:0000313" key="4">
    <source>
        <dbReference type="Proteomes" id="UP000037854"/>
    </source>
</evidence>
<feature type="coiled-coil region" evidence="1">
    <location>
        <begin position="9"/>
        <end position="64"/>
    </location>
</feature>
<protein>
    <submittedName>
        <fullName evidence="3">Uncharacterized protein</fullName>
    </submittedName>
</protein>
<evidence type="ECO:0000256" key="1">
    <source>
        <dbReference type="SAM" id="Coils"/>
    </source>
</evidence>
<dbReference type="InterPro" id="IPR035218">
    <property type="entry name" value="DUF5327"/>
</dbReference>
<comment type="caution">
    <text evidence="3">The sequence shown here is derived from an EMBL/GenBank/DDBJ whole genome shotgun (WGS) entry which is preliminary data.</text>
</comment>
<sequence length="103" mass="12050">MAIENETILNKMLKEINDAKENQNNQDKLLIHINNVKLLCDLFLEEDSEKISTVQEQRDEFTEAELKAMIGKQDTIKKIQQQQLKQSETIDHEQENGDSIFDF</sequence>